<dbReference type="InterPro" id="IPR029044">
    <property type="entry name" value="Nucleotide-diphossugar_trans"/>
</dbReference>
<dbReference type="SUPFAM" id="SSF53448">
    <property type="entry name" value="Nucleotide-diphospho-sugar transferases"/>
    <property type="match status" value="1"/>
</dbReference>
<dbReference type="GO" id="GO:0051999">
    <property type="term" value="P:mannosyl-inositol phosphorylceramide biosynthetic process"/>
    <property type="evidence" value="ECO:0007669"/>
    <property type="project" value="TreeGrafter"/>
</dbReference>
<name>A0A6C0HY18_9ZZZZ</name>
<sequence length="227" mass="27131">MNLYILWFQGFENAPDIVKWCVHSWKRYNPTWNIVLLDSNNLHEYVDLSKITYDKDIQLCHLADIVRMVLLRDHGGLWVDATAFCHKPLDVWLPAYITSGFFAFEKPYPYLMLSNWFLYAEKGHPLVTQWCQETLYYYQVNGKANTYFAHHLFEHLYHTDVAFQREWDKVPKLSGSIPHTIMIPDFFKTTGRKDIDSKRVPVYKLSYKCEFPPYDPRMNVYYLYSTL</sequence>
<dbReference type="Gene3D" id="3.90.550.20">
    <property type="match status" value="1"/>
</dbReference>
<dbReference type="PANTHER" id="PTHR32385">
    <property type="entry name" value="MANNOSYL PHOSPHORYLINOSITOL CERAMIDE SYNTHASE"/>
    <property type="match status" value="1"/>
</dbReference>
<protein>
    <recommendedName>
        <fullName evidence="2">Capsular polysaccharide synthesis protein</fullName>
    </recommendedName>
</protein>
<accession>A0A6C0HY18</accession>
<dbReference type="GO" id="GO:0016020">
    <property type="term" value="C:membrane"/>
    <property type="evidence" value="ECO:0007669"/>
    <property type="project" value="GOC"/>
</dbReference>
<evidence type="ECO:0008006" key="2">
    <source>
        <dbReference type="Google" id="ProtNLM"/>
    </source>
</evidence>
<evidence type="ECO:0000313" key="1">
    <source>
        <dbReference type="EMBL" id="QHT85474.1"/>
    </source>
</evidence>
<dbReference type="EMBL" id="MN740041">
    <property type="protein sequence ID" value="QHT85474.1"/>
    <property type="molecule type" value="Genomic_DNA"/>
</dbReference>
<dbReference type="InterPro" id="IPR051706">
    <property type="entry name" value="Glycosyltransferase_domain"/>
</dbReference>
<dbReference type="Pfam" id="PF05704">
    <property type="entry name" value="Caps_synth"/>
    <property type="match status" value="1"/>
</dbReference>
<dbReference type="GO" id="GO:0000030">
    <property type="term" value="F:mannosyltransferase activity"/>
    <property type="evidence" value="ECO:0007669"/>
    <property type="project" value="TreeGrafter"/>
</dbReference>
<dbReference type="PANTHER" id="PTHR32385:SF15">
    <property type="entry name" value="INOSITOL PHOSPHOCERAMIDE MANNOSYLTRANSFERASE 1"/>
    <property type="match status" value="1"/>
</dbReference>
<dbReference type="InterPro" id="IPR008441">
    <property type="entry name" value="AfumC-like_glycosyl_Trfase"/>
</dbReference>
<proteinExistence type="predicted"/>
<organism evidence="1">
    <name type="scientific">viral metagenome</name>
    <dbReference type="NCBI Taxonomy" id="1070528"/>
    <lineage>
        <taxon>unclassified sequences</taxon>
        <taxon>metagenomes</taxon>
        <taxon>organismal metagenomes</taxon>
    </lineage>
</organism>
<reference evidence="1" key="1">
    <citation type="journal article" date="2020" name="Nature">
        <title>Giant virus diversity and host interactions through global metagenomics.</title>
        <authorList>
            <person name="Schulz F."/>
            <person name="Roux S."/>
            <person name="Paez-Espino D."/>
            <person name="Jungbluth S."/>
            <person name="Walsh D.A."/>
            <person name="Denef V.J."/>
            <person name="McMahon K.D."/>
            <person name="Konstantinidis K.T."/>
            <person name="Eloe-Fadrosh E.A."/>
            <person name="Kyrpides N.C."/>
            <person name="Woyke T."/>
        </authorList>
    </citation>
    <scope>NUCLEOTIDE SEQUENCE</scope>
    <source>
        <strain evidence="1">GVMAG-M-3300023184-17</strain>
    </source>
</reference>
<dbReference type="AlphaFoldDB" id="A0A6C0HY18"/>